<dbReference type="Pfam" id="PF00083">
    <property type="entry name" value="Sugar_tr"/>
    <property type="match status" value="1"/>
</dbReference>
<dbReference type="GO" id="GO:0015149">
    <property type="term" value="F:hexose transmembrane transporter activity"/>
    <property type="evidence" value="ECO:0007669"/>
    <property type="project" value="TreeGrafter"/>
</dbReference>
<evidence type="ECO:0000256" key="6">
    <source>
        <dbReference type="ARBA" id="ARBA00023136"/>
    </source>
</evidence>
<evidence type="ECO:0000313" key="11">
    <source>
        <dbReference type="Proteomes" id="UP000613177"/>
    </source>
</evidence>
<dbReference type="InterPro" id="IPR020846">
    <property type="entry name" value="MFS_dom"/>
</dbReference>
<organism evidence="10 11">
    <name type="scientific">Thamnidium elegans</name>
    <dbReference type="NCBI Taxonomy" id="101142"/>
    <lineage>
        <taxon>Eukaryota</taxon>
        <taxon>Fungi</taxon>
        <taxon>Fungi incertae sedis</taxon>
        <taxon>Mucoromycota</taxon>
        <taxon>Mucoromycotina</taxon>
        <taxon>Mucoromycetes</taxon>
        <taxon>Mucorales</taxon>
        <taxon>Mucorineae</taxon>
        <taxon>Mucoraceae</taxon>
        <taxon>Thamnidium</taxon>
    </lineage>
</organism>
<dbReference type="PANTHER" id="PTHR23503:SF8">
    <property type="entry name" value="FACILITATED GLUCOSE TRANSPORTER PROTEIN 1"/>
    <property type="match status" value="1"/>
</dbReference>
<feature type="transmembrane region" description="Helical" evidence="8">
    <location>
        <begin position="21"/>
        <end position="41"/>
    </location>
</feature>
<feature type="transmembrane region" description="Helical" evidence="8">
    <location>
        <begin position="466"/>
        <end position="486"/>
    </location>
</feature>
<feature type="transmembrane region" description="Helical" evidence="8">
    <location>
        <begin position="374"/>
        <end position="396"/>
    </location>
</feature>
<dbReference type="InterPro" id="IPR003663">
    <property type="entry name" value="Sugar/inositol_transpt"/>
</dbReference>
<dbReference type="PROSITE" id="PS00216">
    <property type="entry name" value="SUGAR_TRANSPORT_1"/>
    <property type="match status" value="1"/>
</dbReference>
<keyword evidence="4 8" id="KW-0812">Transmembrane</keyword>
<comment type="subcellular location">
    <subcellularLocation>
        <location evidence="1">Membrane</location>
        <topology evidence="1">Multi-pass membrane protein</topology>
    </subcellularLocation>
</comment>
<dbReference type="InterPro" id="IPR005828">
    <property type="entry name" value="MFS_sugar_transport-like"/>
</dbReference>
<feature type="transmembrane region" description="Helical" evidence="8">
    <location>
        <begin position="75"/>
        <end position="97"/>
    </location>
</feature>
<keyword evidence="11" id="KW-1185">Reference proteome</keyword>
<comment type="caution">
    <text evidence="10">The sequence shown here is derived from an EMBL/GenBank/DDBJ whole genome shotgun (WGS) entry which is preliminary data.</text>
</comment>
<evidence type="ECO:0000256" key="8">
    <source>
        <dbReference type="SAM" id="Phobius"/>
    </source>
</evidence>
<sequence length="505" mass="55186">MPLNKKSDLQPISSYDLKLPRYMVFCAIISSLGFFCNGWVIGSANLPGKVTHVCGTGALQISTIFPDCLSMNDALWGFAVASFCIGGLMASVSGGYIQNRYGRRYVICYNSLGYIFGAVLISCATSTAMFIVGRIMCGYSCGLGSLAIPIYIGEISTIKARGTMGAFTQGMITIGILLSSVTGLPLSTVPLWRVNYALVAVPALLQLIMMHFCVESPRFLISKRQIEAAQVNLQRLRNGASIEIEFFDMVEGQLGSEAAKYVTHRSSSSSTDKLDSDDLILVPQQQPATKADAMNLIEIFRDSFIRSIAVIVIIVHMLQQLIGINAVMYYSTSMFEVVFPSGDMSKYMSIVTVALNFVSTVISILVIDRMGRRTLILISITGAAVFLVLLVIGYVYQVDALLIVSVLGYVCSFAVGMGPIPWILIAELTPVIASASVGAIATSLNWSMNFLVGQCFPVLFSKIQGYSFIIFCLFAFIYATFVYLWLPETKGKSFEDIITELKRRL</sequence>
<proteinExistence type="inferred from homology"/>
<dbReference type="PROSITE" id="PS50850">
    <property type="entry name" value="MFS"/>
    <property type="match status" value="1"/>
</dbReference>
<dbReference type="SUPFAM" id="SSF103473">
    <property type="entry name" value="MFS general substrate transporter"/>
    <property type="match status" value="1"/>
</dbReference>
<dbReference type="AlphaFoldDB" id="A0A8H7T0J6"/>
<evidence type="ECO:0000256" key="4">
    <source>
        <dbReference type="ARBA" id="ARBA00022692"/>
    </source>
</evidence>
<feature type="transmembrane region" description="Helical" evidence="8">
    <location>
        <begin position="437"/>
        <end position="460"/>
    </location>
</feature>
<keyword evidence="6 8" id="KW-0472">Membrane</keyword>
<feature type="transmembrane region" description="Helical" evidence="8">
    <location>
        <begin position="164"/>
        <end position="184"/>
    </location>
</feature>
<accession>A0A8H7T0J6</accession>
<keyword evidence="3 7" id="KW-0813">Transport</keyword>
<dbReference type="EMBL" id="JAEPRE010000002">
    <property type="protein sequence ID" value="KAG2237828.1"/>
    <property type="molecule type" value="Genomic_DNA"/>
</dbReference>
<reference evidence="10" key="1">
    <citation type="submission" date="2021-01" db="EMBL/GenBank/DDBJ databases">
        <title>Metabolic potential, ecology and presence of endohyphal bacteria is reflected in genomic diversity of Mucoromycotina.</title>
        <authorList>
            <person name="Muszewska A."/>
            <person name="Okrasinska A."/>
            <person name="Steczkiewicz K."/>
            <person name="Drgas O."/>
            <person name="Orlowska M."/>
            <person name="Perlinska-Lenart U."/>
            <person name="Aleksandrzak-Piekarczyk T."/>
            <person name="Szatraj K."/>
            <person name="Zielenkiewicz U."/>
            <person name="Pilsyk S."/>
            <person name="Malc E."/>
            <person name="Mieczkowski P."/>
            <person name="Kruszewska J.S."/>
            <person name="Biernat P."/>
            <person name="Pawlowska J."/>
        </authorList>
    </citation>
    <scope>NUCLEOTIDE SEQUENCE</scope>
    <source>
        <strain evidence="10">WA0000018081</strain>
    </source>
</reference>
<evidence type="ECO:0000256" key="1">
    <source>
        <dbReference type="ARBA" id="ARBA00004141"/>
    </source>
</evidence>
<evidence type="ECO:0000256" key="7">
    <source>
        <dbReference type="RuleBase" id="RU003346"/>
    </source>
</evidence>
<feature type="transmembrane region" description="Helical" evidence="8">
    <location>
        <begin position="196"/>
        <end position="214"/>
    </location>
</feature>
<feature type="transmembrane region" description="Helical" evidence="8">
    <location>
        <begin position="347"/>
        <end position="367"/>
    </location>
</feature>
<evidence type="ECO:0000259" key="9">
    <source>
        <dbReference type="PROSITE" id="PS50850"/>
    </source>
</evidence>
<dbReference type="NCBIfam" id="TIGR00879">
    <property type="entry name" value="SP"/>
    <property type="match status" value="1"/>
</dbReference>
<dbReference type="InterPro" id="IPR045263">
    <property type="entry name" value="GLUT"/>
</dbReference>
<comment type="similarity">
    <text evidence="2 7">Belongs to the major facilitator superfamily. Sugar transporter (TC 2.A.1.1) family.</text>
</comment>
<feature type="transmembrane region" description="Helical" evidence="8">
    <location>
        <begin position="304"/>
        <end position="327"/>
    </location>
</feature>
<evidence type="ECO:0000256" key="5">
    <source>
        <dbReference type="ARBA" id="ARBA00022989"/>
    </source>
</evidence>
<feature type="transmembrane region" description="Helical" evidence="8">
    <location>
        <begin position="104"/>
        <end position="122"/>
    </location>
</feature>
<dbReference type="PANTHER" id="PTHR23503">
    <property type="entry name" value="SOLUTE CARRIER FAMILY 2"/>
    <property type="match status" value="1"/>
</dbReference>
<evidence type="ECO:0000256" key="2">
    <source>
        <dbReference type="ARBA" id="ARBA00010992"/>
    </source>
</evidence>
<dbReference type="Proteomes" id="UP000613177">
    <property type="component" value="Unassembled WGS sequence"/>
</dbReference>
<gene>
    <name evidence="10" type="ORF">INT48_002129</name>
</gene>
<feature type="transmembrane region" description="Helical" evidence="8">
    <location>
        <begin position="128"/>
        <end position="152"/>
    </location>
</feature>
<evidence type="ECO:0000256" key="3">
    <source>
        <dbReference type="ARBA" id="ARBA00022448"/>
    </source>
</evidence>
<keyword evidence="5 8" id="KW-1133">Transmembrane helix</keyword>
<evidence type="ECO:0000313" key="10">
    <source>
        <dbReference type="EMBL" id="KAG2237828.1"/>
    </source>
</evidence>
<dbReference type="GO" id="GO:0016020">
    <property type="term" value="C:membrane"/>
    <property type="evidence" value="ECO:0007669"/>
    <property type="project" value="UniProtKB-SubCell"/>
</dbReference>
<feature type="domain" description="Major facilitator superfamily (MFS) profile" evidence="9">
    <location>
        <begin position="26"/>
        <end position="490"/>
    </location>
</feature>
<dbReference type="InterPro" id="IPR036259">
    <property type="entry name" value="MFS_trans_sf"/>
</dbReference>
<dbReference type="PRINTS" id="PR00171">
    <property type="entry name" value="SUGRTRNSPORT"/>
</dbReference>
<dbReference type="InterPro" id="IPR005829">
    <property type="entry name" value="Sugar_transporter_CS"/>
</dbReference>
<dbReference type="Gene3D" id="1.20.1250.20">
    <property type="entry name" value="MFS general substrate transporter like domains"/>
    <property type="match status" value="1"/>
</dbReference>
<name>A0A8H7T0J6_9FUNG</name>
<feature type="transmembrane region" description="Helical" evidence="8">
    <location>
        <begin position="402"/>
        <end position="425"/>
    </location>
</feature>
<protein>
    <recommendedName>
        <fullName evidence="9">Major facilitator superfamily (MFS) profile domain-containing protein</fullName>
    </recommendedName>
</protein>